<sequence>MNPILILLMLFFLITVTETSNSTTKTTSNSTTCPVSLNYVQTVLWNSSLCHNFKPLQSKTETQQTLCCQALLSLFGIALAEYLNKNSLFHFHNIPISEACLHNYQTSLTSLSLPNNLVSSCFDPSQFVSTPNTCAQIQTKQDWLNKVDSKDLNVLDTVCEPDLTDPHRCQVCQNQGTKVQQMLTQIDGNSSHSQDCFYFTILYIAGIVNKLGPESEGVLACILILLVNTKGDDSKKKHHHALVIGLVVASIVFVCFLIGLLYFWYIWWVKKGKNENLLSDNSGGSHVPSFSLRVRPKSGLIWFEFKDLVKVTDNFSAENFIGRGGFGSVYKGVLPDGTVVAVKKIEESDYQGDVEFYREVGIVSSLKHRNLVPLRGCCVVGEDVNPEFIGKYLVYEYMPNGNLKDHLFPDTENQNVKQPLTWSQRKNIILDVANALVYLHYGVKPPVYHRDIKATNILLDAGMRARVADFGLAKQDYSQNMSQLNTRVAGTRGYLAPEYALYGQLTEKSDVYSFGVVVLEIMCGKKALQLSSSGEPNFLITDWVWSLMKSGKMDKALDVSISMDGNSTKSIMERFLVVGILCCHVVVALRPTILDALKMLEGDIEVPSIPDRPMNLRNRMFAIGDSA</sequence>
<dbReference type="Proteomes" id="UP001177021">
    <property type="component" value="Unassembled WGS sequence"/>
</dbReference>
<keyword evidence="2" id="KW-1185">Reference proteome</keyword>
<accession>A0ACB0M5Q8</accession>
<reference evidence="1" key="1">
    <citation type="submission" date="2023-10" db="EMBL/GenBank/DDBJ databases">
        <authorList>
            <person name="Rodriguez Cubillos JULIANA M."/>
            <person name="De Vega J."/>
        </authorList>
    </citation>
    <scope>NUCLEOTIDE SEQUENCE</scope>
</reference>
<evidence type="ECO:0000313" key="2">
    <source>
        <dbReference type="Proteomes" id="UP001177021"/>
    </source>
</evidence>
<comment type="caution">
    <text evidence="1">The sequence shown here is derived from an EMBL/GenBank/DDBJ whole genome shotgun (WGS) entry which is preliminary data.</text>
</comment>
<gene>
    <name evidence="1" type="ORF">MILVUS5_LOCUS39770</name>
</gene>
<dbReference type="EMBL" id="CASHSV030000823">
    <property type="protein sequence ID" value="CAJ2677211.1"/>
    <property type="molecule type" value="Genomic_DNA"/>
</dbReference>
<protein>
    <submittedName>
        <fullName evidence="1">Uncharacterized protein</fullName>
    </submittedName>
</protein>
<evidence type="ECO:0000313" key="1">
    <source>
        <dbReference type="EMBL" id="CAJ2677211.1"/>
    </source>
</evidence>
<proteinExistence type="predicted"/>
<organism evidence="1 2">
    <name type="scientific">Trifolium pratense</name>
    <name type="common">Red clover</name>
    <dbReference type="NCBI Taxonomy" id="57577"/>
    <lineage>
        <taxon>Eukaryota</taxon>
        <taxon>Viridiplantae</taxon>
        <taxon>Streptophyta</taxon>
        <taxon>Embryophyta</taxon>
        <taxon>Tracheophyta</taxon>
        <taxon>Spermatophyta</taxon>
        <taxon>Magnoliopsida</taxon>
        <taxon>eudicotyledons</taxon>
        <taxon>Gunneridae</taxon>
        <taxon>Pentapetalae</taxon>
        <taxon>rosids</taxon>
        <taxon>fabids</taxon>
        <taxon>Fabales</taxon>
        <taxon>Fabaceae</taxon>
        <taxon>Papilionoideae</taxon>
        <taxon>50 kb inversion clade</taxon>
        <taxon>NPAAA clade</taxon>
        <taxon>Hologalegina</taxon>
        <taxon>IRL clade</taxon>
        <taxon>Trifolieae</taxon>
        <taxon>Trifolium</taxon>
    </lineage>
</organism>
<name>A0ACB0M5Q8_TRIPR</name>